<reference evidence="1" key="1">
    <citation type="submission" date="2021-01" db="EMBL/GenBank/DDBJ databases">
        <title>Fulvivirga kasyanovii gen. nov., sp nov., a novel member of the phylum Bacteroidetes isolated from seawater in a mussel farm.</title>
        <authorList>
            <person name="Zhao L.-H."/>
            <person name="Wang Z.-J."/>
        </authorList>
    </citation>
    <scope>NUCLEOTIDE SEQUENCE</scope>
    <source>
        <strain evidence="1">2943</strain>
    </source>
</reference>
<sequence length="59" mass="6766">MNNKSGKNIVPVSGLNSLSENDKLDFLVCIDNTLERIRYREISINEGFIEMHQKLNSLN</sequence>
<dbReference type="Proteomes" id="UP000659388">
    <property type="component" value="Unassembled WGS sequence"/>
</dbReference>
<evidence type="ECO:0000313" key="1">
    <source>
        <dbReference type="EMBL" id="MBL3655244.1"/>
    </source>
</evidence>
<dbReference type="EMBL" id="JAESIY010000002">
    <property type="protein sequence ID" value="MBL3655244.1"/>
    <property type="molecule type" value="Genomic_DNA"/>
</dbReference>
<protein>
    <submittedName>
        <fullName evidence="1">Uncharacterized protein</fullName>
    </submittedName>
</protein>
<organism evidence="1 2">
    <name type="scientific">Fulvivirga sediminis</name>
    <dbReference type="NCBI Taxonomy" id="2803949"/>
    <lineage>
        <taxon>Bacteria</taxon>
        <taxon>Pseudomonadati</taxon>
        <taxon>Bacteroidota</taxon>
        <taxon>Cytophagia</taxon>
        <taxon>Cytophagales</taxon>
        <taxon>Fulvivirgaceae</taxon>
        <taxon>Fulvivirga</taxon>
    </lineage>
</organism>
<evidence type="ECO:0000313" key="2">
    <source>
        <dbReference type="Proteomes" id="UP000659388"/>
    </source>
</evidence>
<accession>A0A937F5X7</accession>
<gene>
    <name evidence="1" type="ORF">JL102_03825</name>
</gene>
<name>A0A937F5X7_9BACT</name>
<proteinExistence type="predicted"/>
<comment type="caution">
    <text evidence="1">The sequence shown here is derived from an EMBL/GenBank/DDBJ whole genome shotgun (WGS) entry which is preliminary data.</text>
</comment>
<dbReference type="AlphaFoldDB" id="A0A937F5X7"/>
<keyword evidence="2" id="KW-1185">Reference proteome</keyword>
<dbReference type="RefSeq" id="WP_202242743.1">
    <property type="nucleotide sequence ID" value="NZ_JAESIY010000002.1"/>
</dbReference>